<dbReference type="PROSITE" id="PS51304">
    <property type="entry name" value="GALECTIN"/>
    <property type="match status" value="3"/>
</dbReference>
<dbReference type="Pfam" id="PF00337">
    <property type="entry name" value="Gal-bind_lectin"/>
    <property type="match status" value="2"/>
</dbReference>
<dbReference type="InterPro" id="IPR044156">
    <property type="entry name" value="Galectin-like"/>
</dbReference>
<dbReference type="InterPro" id="IPR001079">
    <property type="entry name" value="Galectin_CRD"/>
</dbReference>
<sequence length="365" mass="40803">MAFNQQHYAEYRHRIQKEVVTNLYIDGDINIQTICFQGPGIPSRPINPLANVHSTSSVTVMQHQSHPVMNPPVPFVIPVVPVANDQTICLRGHVKTGGSRFRVRLQLDVSLTGDAALETLVNMTDEVVSRADVQQGQRQMEETTGPPLTVRPGQPFEHMILIQEDCIRLAFNGSHFADYRHRISKSNITHFSVDGDILVQSVFFQGPGIPVPNTIAQRSPTSANSPTMSFPVPYKCPIPGGEFHGRMIYICGVPDVRAKQFVVNLRCGESGTSDVAFHFNPRFAENTVVRNTHTSGAWGNMERDHNSFPFTPGVPFDMIVLCENEQFKVAVNNQHFIEYKHRLPNLKQINCLEVAGDVKLTRVQL</sequence>
<evidence type="ECO:0000256" key="2">
    <source>
        <dbReference type="RuleBase" id="RU102079"/>
    </source>
</evidence>
<name>A0A7I8VRX2_9ANNE</name>
<dbReference type="Gene3D" id="2.60.120.200">
    <property type="match status" value="3"/>
</dbReference>
<reference evidence="5 6" key="1">
    <citation type="submission" date="2020-08" db="EMBL/GenBank/DDBJ databases">
        <authorList>
            <person name="Hejnol A."/>
        </authorList>
    </citation>
    <scope>NUCLEOTIDE SEQUENCE [LARGE SCALE GENOMIC DNA]</scope>
</reference>
<dbReference type="EMBL" id="CAJFCJ010000009">
    <property type="protein sequence ID" value="CAD5119020.1"/>
    <property type="molecule type" value="Genomic_DNA"/>
</dbReference>
<dbReference type="SUPFAM" id="SSF49899">
    <property type="entry name" value="Concanavalin A-like lectins/glucanases"/>
    <property type="match status" value="2"/>
</dbReference>
<evidence type="ECO:0000259" key="4">
    <source>
        <dbReference type="PROSITE" id="PS51304"/>
    </source>
</evidence>
<evidence type="ECO:0000256" key="3">
    <source>
        <dbReference type="SAM" id="MobiDB-lite"/>
    </source>
</evidence>
<dbReference type="SMART" id="SM00276">
    <property type="entry name" value="GLECT"/>
    <property type="match status" value="2"/>
</dbReference>
<dbReference type="GO" id="GO:0030246">
    <property type="term" value="F:carbohydrate binding"/>
    <property type="evidence" value="ECO:0007669"/>
    <property type="project" value="UniProtKB-UniRule"/>
</dbReference>
<feature type="domain" description="Galectin" evidence="4">
    <location>
        <begin position="1"/>
        <end position="37"/>
    </location>
</feature>
<dbReference type="CDD" id="cd00070">
    <property type="entry name" value="GLECT"/>
    <property type="match status" value="1"/>
</dbReference>
<keyword evidence="6" id="KW-1185">Reference proteome</keyword>
<evidence type="ECO:0000313" key="5">
    <source>
        <dbReference type="EMBL" id="CAD5119020.1"/>
    </source>
</evidence>
<evidence type="ECO:0000313" key="6">
    <source>
        <dbReference type="Proteomes" id="UP000549394"/>
    </source>
</evidence>
<feature type="domain" description="Galectin" evidence="4">
    <location>
        <begin position="234"/>
        <end position="365"/>
    </location>
</feature>
<dbReference type="InterPro" id="IPR013320">
    <property type="entry name" value="ConA-like_dom_sf"/>
</dbReference>
<dbReference type="PANTHER" id="PTHR11346:SF189">
    <property type="entry name" value="GALECTIN"/>
    <property type="match status" value="1"/>
</dbReference>
<dbReference type="Proteomes" id="UP000549394">
    <property type="component" value="Unassembled WGS sequence"/>
</dbReference>
<proteinExistence type="predicted"/>
<feature type="domain" description="Galectin" evidence="4">
    <location>
        <begin position="74"/>
        <end position="205"/>
    </location>
</feature>
<dbReference type="SMART" id="SM00908">
    <property type="entry name" value="Gal-bind_lectin"/>
    <property type="match status" value="2"/>
</dbReference>
<gene>
    <name evidence="5" type="ORF">DGYR_LOCUS7314</name>
</gene>
<dbReference type="PANTHER" id="PTHR11346">
    <property type="entry name" value="GALECTIN"/>
    <property type="match status" value="1"/>
</dbReference>
<accession>A0A7I8VRX2</accession>
<protein>
    <recommendedName>
        <fullName evidence="2">Galectin</fullName>
    </recommendedName>
</protein>
<dbReference type="FunFam" id="2.60.120.200:FF:000023">
    <property type="entry name" value="Galectin"/>
    <property type="match status" value="1"/>
</dbReference>
<organism evidence="5 6">
    <name type="scientific">Dimorphilus gyrociliatus</name>
    <dbReference type="NCBI Taxonomy" id="2664684"/>
    <lineage>
        <taxon>Eukaryota</taxon>
        <taxon>Metazoa</taxon>
        <taxon>Spiralia</taxon>
        <taxon>Lophotrochozoa</taxon>
        <taxon>Annelida</taxon>
        <taxon>Polychaeta</taxon>
        <taxon>Polychaeta incertae sedis</taxon>
        <taxon>Dinophilidae</taxon>
        <taxon>Dimorphilus</taxon>
    </lineage>
</organism>
<dbReference type="OrthoDB" id="6147920at2759"/>
<comment type="caution">
    <text evidence="5">The sequence shown here is derived from an EMBL/GenBank/DDBJ whole genome shotgun (WGS) entry which is preliminary data.</text>
</comment>
<feature type="region of interest" description="Disordered" evidence="3">
    <location>
        <begin position="131"/>
        <end position="152"/>
    </location>
</feature>
<keyword evidence="1 2" id="KW-0430">Lectin</keyword>
<dbReference type="AlphaFoldDB" id="A0A7I8VRX2"/>
<evidence type="ECO:0000256" key="1">
    <source>
        <dbReference type="ARBA" id="ARBA00022734"/>
    </source>
</evidence>
<dbReference type="GO" id="GO:0016936">
    <property type="term" value="F:galactoside binding"/>
    <property type="evidence" value="ECO:0007669"/>
    <property type="project" value="TreeGrafter"/>
</dbReference>